<evidence type="ECO:0000313" key="1">
    <source>
        <dbReference type="EMBL" id="KAK3860818.1"/>
    </source>
</evidence>
<sequence length="357" mass="40832">MEHPASDLQCIDYTLKNVHKRQSNAVENDMMSQQVVQYLQQHLQSNQDTFLKEAQLEIVGSRAEGLMTTRTDDHDILLILGAPYTPEYFKSSYEADGRHYLIWNGKNWNGGRPRYVDGKGYLCPVPLRNQVNSCMQTALDEVIIGDPFKVTRVCMWKQTVRALLKDRSKKDRYRYVVDVIPQIKGGKWSMVEGVESFNKLSRELQSAVVGLESAHNSAIYFSLFASPGSSPLLLTSSYTMLEREFFLNNENLRDIVLLGKLMVGGHHWKDKYGFKSAHLKRIVMANTNALSSLPPWSGMHEMWDTIVRQLKEGFLDGFPDKNADLMWHKTEEECEVLVDNILDVLATLSPAFFPNYL</sequence>
<dbReference type="AlphaFoldDB" id="A0AAE1ESS9"/>
<dbReference type="Gene3D" id="3.30.460.90">
    <property type="match status" value="1"/>
</dbReference>
<organism evidence="1 2">
    <name type="scientific">Petrolisthes cinctipes</name>
    <name type="common">Flat porcelain crab</name>
    <dbReference type="NCBI Taxonomy" id="88211"/>
    <lineage>
        <taxon>Eukaryota</taxon>
        <taxon>Metazoa</taxon>
        <taxon>Ecdysozoa</taxon>
        <taxon>Arthropoda</taxon>
        <taxon>Crustacea</taxon>
        <taxon>Multicrustacea</taxon>
        <taxon>Malacostraca</taxon>
        <taxon>Eumalacostraca</taxon>
        <taxon>Eucarida</taxon>
        <taxon>Decapoda</taxon>
        <taxon>Pleocyemata</taxon>
        <taxon>Anomura</taxon>
        <taxon>Galatheoidea</taxon>
        <taxon>Porcellanidae</taxon>
        <taxon>Petrolisthes</taxon>
    </lineage>
</organism>
<dbReference type="EMBL" id="JAWQEG010004626">
    <property type="protein sequence ID" value="KAK3860818.1"/>
    <property type="molecule type" value="Genomic_DNA"/>
</dbReference>
<reference evidence="1" key="1">
    <citation type="submission" date="2023-10" db="EMBL/GenBank/DDBJ databases">
        <title>Genome assemblies of two species of porcelain crab, Petrolisthes cinctipes and Petrolisthes manimaculis (Anomura: Porcellanidae).</title>
        <authorList>
            <person name="Angst P."/>
        </authorList>
    </citation>
    <scope>NUCLEOTIDE SEQUENCE</scope>
    <source>
        <strain evidence="1">PB745_01</strain>
        <tissue evidence="1">Gill</tissue>
    </source>
</reference>
<name>A0AAE1ESS9_PETCI</name>
<gene>
    <name evidence="1" type="ORF">Pcinc_033158</name>
</gene>
<protein>
    <submittedName>
        <fullName evidence="1">Uncharacterized protein</fullName>
    </submittedName>
</protein>
<evidence type="ECO:0000313" key="2">
    <source>
        <dbReference type="Proteomes" id="UP001286313"/>
    </source>
</evidence>
<keyword evidence="2" id="KW-1185">Reference proteome</keyword>
<dbReference type="Proteomes" id="UP001286313">
    <property type="component" value="Unassembled WGS sequence"/>
</dbReference>
<comment type="caution">
    <text evidence="1">The sequence shown here is derived from an EMBL/GenBank/DDBJ whole genome shotgun (WGS) entry which is preliminary data.</text>
</comment>
<proteinExistence type="predicted"/>
<accession>A0AAE1ESS9</accession>